<feature type="transmembrane region" description="Helical" evidence="6">
    <location>
        <begin position="432"/>
        <end position="455"/>
    </location>
</feature>
<dbReference type="InterPro" id="IPR036259">
    <property type="entry name" value="MFS_trans_sf"/>
</dbReference>
<dbReference type="InterPro" id="IPR020846">
    <property type="entry name" value="MFS_dom"/>
</dbReference>
<feature type="transmembrane region" description="Helical" evidence="6">
    <location>
        <begin position="141"/>
        <end position="161"/>
    </location>
</feature>
<comment type="subcellular location">
    <subcellularLocation>
        <location evidence="1">Membrane</location>
        <topology evidence="1">Multi-pass membrane protein</topology>
    </subcellularLocation>
</comment>
<dbReference type="OrthoDB" id="4139357at2759"/>
<dbReference type="Proteomes" id="UP000749559">
    <property type="component" value="Unassembled WGS sequence"/>
</dbReference>
<dbReference type="InterPro" id="IPR005829">
    <property type="entry name" value="Sugar_transporter_CS"/>
</dbReference>
<evidence type="ECO:0000256" key="1">
    <source>
        <dbReference type="ARBA" id="ARBA00004141"/>
    </source>
</evidence>
<evidence type="ECO:0000256" key="5">
    <source>
        <dbReference type="SAM" id="MobiDB-lite"/>
    </source>
</evidence>
<feature type="compositionally biased region" description="Basic and acidic residues" evidence="5">
    <location>
        <begin position="563"/>
        <end position="583"/>
    </location>
</feature>
<organism evidence="7 8">
    <name type="scientific">Owenia fusiformis</name>
    <name type="common">Polychaete worm</name>
    <dbReference type="NCBI Taxonomy" id="6347"/>
    <lineage>
        <taxon>Eukaryota</taxon>
        <taxon>Metazoa</taxon>
        <taxon>Spiralia</taxon>
        <taxon>Lophotrochozoa</taxon>
        <taxon>Annelida</taxon>
        <taxon>Polychaeta</taxon>
        <taxon>Sedentaria</taxon>
        <taxon>Canalipalpata</taxon>
        <taxon>Sabellida</taxon>
        <taxon>Oweniida</taxon>
        <taxon>Oweniidae</taxon>
        <taxon>Owenia</taxon>
    </lineage>
</organism>
<feature type="transmembrane region" description="Helical" evidence="6">
    <location>
        <begin position="7"/>
        <end position="27"/>
    </location>
</feature>
<sequence>MKFDDALGLLGGFGRFQILVMVVWNIFSSGNGWQYTLTVFIANRMDHWCKVPELQHLNETMQKLIAIPQTIDPLGDMVYKQCSMFNFNYSAINFTDPVTIETWLGNGTTAEIACNHGWVFDRSVRESSAVSEFGLICGNDWMYTLPATFQMLGLLVGAFLSGLFSDRFGRRRTALGMLVCSIGAILGGAFSENFILFLVMRFLSLLTTIGSNTCLWVLTIELMPPVHRTHATFYASLLRISRALFTLAAFLVRGHKWLQIISALVTIPGLIGVYFLPESPRWLIARGRYQEAEDICRRIAKINKVACPKDFTLKDEVMIKQENSNEKNENKVSVFDLFRTPNMRKRTLVIWVQWFAVVFGAYAMKLNIGTLIPGDIYLNNFLINGVADVIGPLLILIALFKMGRKTIIISFFIANGVLAFVMIGLLPTKIMALTTTAALCGLLLIGIVFRVMYLYSGEIFPTPARNVGLGSGSSFGRVGGLISPNIPLLGRIWYGLPYVVLGVFPLIAASLAFLLPETKDKRLAETFIEAELFGTGKMDDRLDRERDVVRSDTSVTVPLNDLTAKKSDDGRDFEQNGQDNREK</sequence>
<dbReference type="EMBL" id="CAIIXF020000009">
    <property type="protein sequence ID" value="CAH1793800.1"/>
    <property type="molecule type" value="Genomic_DNA"/>
</dbReference>
<dbReference type="PROSITE" id="PS50850">
    <property type="entry name" value="MFS"/>
    <property type="match status" value="1"/>
</dbReference>
<dbReference type="GO" id="GO:0016020">
    <property type="term" value="C:membrane"/>
    <property type="evidence" value="ECO:0007669"/>
    <property type="project" value="UniProtKB-SubCell"/>
</dbReference>
<keyword evidence="2 6" id="KW-0812">Transmembrane</keyword>
<dbReference type="PROSITE" id="PS00216">
    <property type="entry name" value="SUGAR_TRANSPORT_1"/>
    <property type="match status" value="1"/>
</dbReference>
<dbReference type="AlphaFoldDB" id="A0A8J1UQD4"/>
<reference evidence="7" key="1">
    <citation type="submission" date="2022-03" db="EMBL/GenBank/DDBJ databases">
        <authorList>
            <person name="Martin C."/>
        </authorList>
    </citation>
    <scope>NUCLEOTIDE SEQUENCE</scope>
</reference>
<evidence type="ECO:0000256" key="6">
    <source>
        <dbReference type="SAM" id="Phobius"/>
    </source>
</evidence>
<feature type="transmembrane region" description="Helical" evidence="6">
    <location>
        <begin position="376"/>
        <end position="400"/>
    </location>
</feature>
<dbReference type="InterPro" id="IPR005828">
    <property type="entry name" value="MFS_sugar_transport-like"/>
</dbReference>
<feature type="transmembrane region" description="Helical" evidence="6">
    <location>
        <begin position="173"/>
        <end position="190"/>
    </location>
</feature>
<keyword evidence="4 6" id="KW-0472">Membrane</keyword>
<keyword evidence="8" id="KW-1185">Reference proteome</keyword>
<proteinExistence type="predicted"/>
<feature type="transmembrane region" description="Helical" evidence="6">
    <location>
        <begin position="407"/>
        <end position="426"/>
    </location>
</feature>
<feature type="transmembrane region" description="Helical" evidence="6">
    <location>
        <begin position="348"/>
        <end position="364"/>
    </location>
</feature>
<evidence type="ECO:0000256" key="2">
    <source>
        <dbReference type="ARBA" id="ARBA00022692"/>
    </source>
</evidence>
<name>A0A8J1UQD4_OWEFU</name>
<gene>
    <name evidence="7" type="ORF">OFUS_LOCUS18603</name>
</gene>
<feature type="transmembrane region" description="Helical" evidence="6">
    <location>
        <begin position="257"/>
        <end position="276"/>
    </location>
</feature>
<dbReference type="PANTHER" id="PTHR24064">
    <property type="entry name" value="SOLUTE CARRIER FAMILY 22 MEMBER"/>
    <property type="match status" value="1"/>
</dbReference>
<evidence type="ECO:0000313" key="7">
    <source>
        <dbReference type="EMBL" id="CAH1793800.1"/>
    </source>
</evidence>
<dbReference type="Pfam" id="PF00083">
    <property type="entry name" value="Sugar_tr"/>
    <property type="match status" value="1"/>
</dbReference>
<comment type="caution">
    <text evidence="7">The sequence shown here is derived from an EMBL/GenBank/DDBJ whole genome shotgun (WGS) entry which is preliminary data.</text>
</comment>
<keyword evidence="3 6" id="KW-1133">Transmembrane helix</keyword>
<dbReference type="SUPFAM" id="SSF103473">
    <property type="entry name" value="MFS general substrate transporter"/>
    <property type="match status" value="1"/>
</dbReference>
<evidence type="ECO:0000256" key="4">
    <source>
        <dbReference type="ARBA" id="ARBA00023136"/>
    </source>
</evidence>
<feature type="transmembrane region" description="Helical" evidence="6">
    <location>
        <begin position="492"/>
        <end position="515"/>
    </location>
</feature>
<feature type="region of interest" description="Disordered" evidence="5">
    <location>
        <begin position="559"/>
        <end position="583"/>
    </location>
</feature>
<evidence type="ECO:0000256" key="3">
    <source>
        <dbReference type="ARBA" id="ARBA00022989"/>
    </source>
</evidence>
<dbReference type="Gene3D" id="1.20.1250.20">
    <property type="entry name" value="MFS general substrate transporter like domains"/>
    <property type="match status" value="1"/>
</dbReference>
<evidence type="ECO:0000313" key="8">
    <source>
        <dbReference type="Proteomes" id="UP000749559"/>
    </source>
</evidence>
<accession>A0A8J1UQD4</accession>
<dbReference type="GO" id="GO:0022857">
    <property type="term" value="F:transmembrane transporter activity"/>
    <property type="evidence" value="ECO:0007669"/>
    <property type="project" value="InterPro"/>
</dbReference>
<protein>
    <submittedName>
        <fullName evidence="7">Uncharacterized protein</fullName>
    </submittedName>
</protein>